<dbReference type="Gene3D" id="3.30.900.10">
    <property type="entry name" value="HORMA domain"/>
    <property type="match status" value="1"/>
</dbReference>
<keyword evidence="2" id="KW-0072">Autophagy</keyword>
<dbReference type="InterPro" id="IPR036570">
    <property type="entry name" value="HORMA_dom_sf"/>
</dbReference>
<evidence type="ECO:0000259" key="3">
    <source>
        <dbReference type="Pfam" id="PF10033"/>
    </source>
</evidence>
<keyword evidence="5" id="KW-1185">Reference proteome</keyword>
<accession>A0A4S8KV22</accession>
<dbReference type="AlphaFoldDB" id="A0A4S8KV22"/>
<dbReference type="InterPro" id="IPR018731">
    <property type="entry name" value="Atg13_N"/>
</dbReference>
<comment type="similarity">
    <text evidence="1 2">Belongs to the ATG13 family. Fungi subfamily.</text>
</comment>
<organism evidence="4 5">
    <name type="scientific">Dendrothele bispora (strain CBS 962.96)</name>
    <dbReference type="NCBI Taxonomy" id="1314807"/>
    <lineage>
        <taxon>Eukaryota</taxon>
        <taxon>Fungi</taxon>
        <taxon>Dikarya</taxon>
        <taxon>Basidiomycota</taxon>
        <taxon>Agaricomycotina</taxon>
        <taxon>Agaricomycetes</taxon>
        <taxon>Agaricomycetidae</taxon>
        <taxon>Agaricales</taxon>
        <taxon>Agaricales incertae sedis</taxon>
        <taxon>Dendrothele</taxon>
    </lineage>
</organism>
<dbReference type="Proteomes" id="UP000297245">
    <property type="component" value="Unassembled WGS sequence"/>
</dbReference>
<feature type="domain" description="Autophagy-related protein 13 N-terminal" evidence="3">
    <location>
        <begin position="2"/>
        <end position="161"/>
    </location>
</feature>
<dbReference type="OrthoDB" id="70161at2759"/>
<evidence type="ECO:0000313" key="4">
    <source>
        <dbReference type="EMBL" id="THU79318.1"/>
    </source>
</evidence>
<protein>
    <recommendedName>
        <fullName evidence="2">Autophagy-related protein 13</fullName>
    </recommendedName>
</protein>
<sequence>WTKLSYVLHHAQGSAEPGPNAKVGKWVLSFSPSNSSSSLSSPSSSLSLSTSVPPLEIQVLLTIPDLNTNQVLAYLPDSSSSTSTRNRVLPTPKHVLLKKWVLEFTPRNATHRTRDRIEMGERVQTRKRQVQQSSVVLSTICKHIPLFRSLFWLSRILPTWK</sequence>
<dbReference type="GO" id="GO:1990316">
    <property type="term" value="C:Atg1/ULK1 kinase complex"/>
    <property type="evidence" value="ECO:0007669"/>
    <property type="project" value="InterPro"/>
</dbReference>
<dbReference type="EMBL" id="ML180043">
    <property type="protein sequence ID" value="THU79318.1"/>
    <property type="molecule type" value="Genomic_DNA"/>
</dbReference>
<feature type="non-terminal residue" evidence="4">
    <location>
        <position position="161"/>
    </location>
</feature>
<evidence type="ECO:0000256" key="2">
    <source>
        <dbReference type="RuleBase" id="RU361214"/>
    </source>
</evidence>
<feature type="non-terminal residue" evidence="4">
    <location>
        <position position="1"/>
    </location>
</feature>
<gene>
    <name evidence="4" type="ORF">K435DRAFT_597655</name>
</gene>
<evidence type="ECO:0000313" key="5">
    <source>
        <dbReference type="Proteomes" id="UP000297245"/>
    </source>
</evidence>
<proteinExistence type="inferred from homology"/>
<dbReference type="Pfam" id="PF10033">
    <property type="entry name" value="ATG13"/>
    <property type="match status" value="1"/>
</dbReference>
<dbReference type="GO" id="GO:0006914">
    <property type="term" value="P:autophagy"/>
    <property type="evidence" value="ECO:0007669"/>
    <property type="project" value="UniProtKB-KW"/>
</dbReference>
<name>A0A4S8KV22_DENBC</name>
<evidence type="ECO:0000256" key="1">
    <source>
        <dbReference type="ARBA" id="ARBA00005246"/>
    </source>
</evidence>
<reference evidence="4 5" key="1">
    <citation type="journal article" date="2019" name="Nat. Ecol. Evol.">
        <title>Megaphylogeny resolves global patterns of mushroom evolution.</title>
        <authorList>
            <person name="Varga T."/>
            <person name="Krizsan K."/>
            <person name="Foldi C."/>
            <person name="Dima B."/>
            <person name="Sanchez-Garcia M."/>
            <person name="Sanchez-Ramirez S."/>
            <person name="Szollosi G.J."/>
            <person name="Szarkandi J.G."/>
            <person name="Papp V."/>
            <person name="Albert L."/>
            <person name="Andreopoulos W."/>
            <person name="Angelini C."/>
            <person name="Antonin V."/>
            <person name="Barry K.W."/>
            <person name="Bougher N.L."/>
            <person name="Buchanan P."/>
            <person name="Buyck B."/>
            <person name="Bense V."/>
            <person name="Catcheside P."/>
            <person name="Chovatia M."/>
            <person name="Cooper J."/>
            <person name="Damon W."/>
            <person name="Desjardin D."/>
            <person name="Finy P."/>
            <person name="Geml J."/>
            <person name="Haridas S."/>
            <person name="Hughes K."/>
            <person name="Justo A."/>
            <person name="Karasinski D."/>
            <person name="Kautmanova I."/>
            <person name="Kiss B."/>
            <person name="Kocsube S."/>
            <person name="Kotiranta H."/>
            <person name="LaButti K.M."/>
            <person name="Lechner B.E."/>
            <person name="Liimatainen K."/>
            <person name="Lipzen A."/>
            <person name="Lukacs Z."/>
            <person name="Mihaltcheva S."/>
            <person name="Morgado L.N."/>
            <person name="Niskanen T."/>
            <person name="Noordeloos M.E."/>
            <person name="Ohm R.A."/>
            <person name="Ortiz-Santana B."/>
            <person name="Ovrebo C."/>
            <person name="Racz N."/>
            <person name="Riley R."/>
            <person name="Savchenko A."/>
            <person name="Shiryaev A."/>
            <person name="Soop K."/>
            <person name="Spirin V."/>
            <person name="Szebenyi C."/>
            <person name="Tomsovsky M."/>
            <person name="Tulloss R.E."/>
            <person name="Uehling J."/>
            <person name="Grigoriev I.V."/>
            <person name="Vagvolgyi C."/>
            <person name="Papp T."/>
            <person name="Martin F.M."/>
            <person name="Miettinen O."/>
            <person name="Hibbett D.S."/>
            <person name="Nagy L.G."/>
        </authorList>
    </citation>
    <scope>NUCLEOTIDE SEQUENCE [LARGE SCALE GENOMIC DNA]</scope>
    <source>
        <strain evidence="4 5">CBS 962.96</strain>
    </source>
</reference>